<dbReference type="KEGG" id="vg:15011006"/>
<protein>
    <submittedName>
        <fullName evidence="1">Uncharacterized protein</fullName>
    </submittedName>
</protein>
<dbReference type="EMBL" id="HQ633071">
    <property type="protein sequence ID" value="AGH31607.1"/>
    <property type="molecule type" value="Genomic_DNA"/>
</dbReference>
<dbReference type="RefSeq" id="YP_007674459.1">
    <property type="nucleotide sequence ID" value="NC_020851.1"/>
</dbReference>
<sequence length="51" mass="6042">MEWLHRYYMISKKKKFDMFMHVLVDAMKKESATAGPFIKVFGKPGLSAKRY</sequence>
<proteinExistence type="predicted"/>
<gene>
    <name evidence="1" type="ORF">SWZG_00095</name>
</gene>
<organism evidence="1 2">
    <name type="scientific">Synechococcus phage S-SKS1</name>
    <dbReference type="NCBI Taxonomy" id="754042"/>
    <lineage>
        <taxon>Viruses</taxon>
        <taxon>Duplodnaviria</taxon>
        <taxon>Heunggongvirae</taxon>
        <taxon>Uroviricota</taxon>
        <taxon>Caudoviricetes</taxon>
        <taxon>Llyrvirus</taxon>
        <taxon>Llyrvirus SSKS1</taxon>
    </lineage>
</organism>
<evidence type="ECO:0000313" key="2">
    <source>
        <dbReference type="Proteomes" id="UP000201252"/>
    </source>
</evidence>
<name>M4R1K4_9CAUD</name>
<reference evidence="1 2" key="1">
    <citation type="submission" date="2010-10" db="EMBL/GenBank/DDBJ databases">
        <title>The Genome Sequence of Synechococcus phage S-SKS1.</title>
        <authorList>
            <consortium name="The Broad Institute Genome Sequencing Platform"/>
            <person name="Henn M.R."/>
            <person name="Clokie M."/>
            <person name="Levin J."/>
            <person name="Malboeuf C."/>
            <person name="Casali M."/>
            <person name="Russ C."/>
            <person name="Lennon N."/>
            <person name="Chapman S.B."/>
            <person name="Erlich R."/>
            <person name="Young S.K."/>
            <person name="Yandava C."/>
            <person name="Zeng Q."/>
            <person name="Alvarado L."/>
            <person name="Anderson S."/>
            <person name="Berlin A."/>
            <person name="Chen Z."/>
            <person name="Freedman E."/>
            <person name="Gellesch M."/>
            <person name="Goldberg J."/>
            <person name="Green L."/>
            <person name="Griggs A."/>
            <person name="Gujja S."/>
            <person name="Heilman E.R."/>
            <person name="Heiman D."/>
            <person name="Hollinger A."/>
            <person name="Howarth C."/>
            <person name="Larson L."/>
            <person name="Mehta T."/>
            <person name="Pearson M."/>
            <person name="Roberts A."/>
            <person name="Ryan E."/>
            <person name="Saif S."/>
            <person name="Shea T."/>
            <person name="Shenoy N."/>
            <person name="Sisk P."/>
            <person name="Stolte C."/>
            <person name="Sykes S."/>
            <person name="White J."/>
            <person name="Haas B."/>
            <person name="Nusbaum C."/>
            <person name="Birren B."/>
        </authorList>
    </citation>
    <scope>NUCLEOTIDE SEQUENCE [LARGE SCALE GENOMIC DNA]</scope>
</reference>
<dbReference type="GeneID" id="15011006"/>
<evidence type="ECO:0000313" key="1">
    <source>
        <dbReference type="EMBL" id="AGH31607.1"/>
    </source>
</evidence>
<dbReference type="Proteomes" id="UP000201252">
    <property type="component" value="Segment"/>
</dbReference>
<keyword evidence="2" id="KW-1185">Reference proteome</keyword>
<accession>M4R1K4</accession>